<organism evidence="2 3">
    <name type="scientific">Bifidobacterium stellenboschense</name>
    <dbReference type="NCBI Taxonomy" id="762211"/>
    <lineage>
        <taxon>Bacteria</taxon>
        <taxon>Bacillati</taxon>
        <taxon>Actinomycetota</taxon>
        <taxon>Actinomycetes</taxon>
        <taxon>Bifidobacteriales</taxon>
        <taxon>Bifidobacteriaceae</taxon>
        <taxon>Bifidobacterium</taxon>
    </lineage>
</organism>
<proteinExistence type="predicted"/>
<evidence type="ECO:0000313" key="3">
    <source>
        <dbReference type="Proteomes" id="UP000029004"/>
    </source>
</evidence>
<accession>A0A087DJP9</accession>
<feature type="region of interest" description="Disordered" evidence="1">
    <location>
        <begin position="1"/>
        <end position="24"/>
    </location>
</feature>
<reference evidence="2 3" key="1">
    <citation type="submission" date="2014-03" db="EMBL/GenBank/DDBJ databases">
        <title>Genomics of Bifidobacteria.</title>
        <authorList>
            <person name="Ventura M."/>
            <person name="Milani C."/>
            <person name="Lugli G.A."/>
        </authorList>
    </citation>
    <scope>NUCLEOTIDE SEQUENCE [LARGE SCALE GENOMIC DNA]</scope>
    <source>
        <strain evidence="2 3">DSM 23968</strain>
    </source>
</reference>
<comment type="caution">
    <text evidence="2">The sequence shown here is derived from an EMBL/GenBank/DDBJ whole genome shotgun (WGS) entry which is preliminary data.</text>
</comment>
<dbReference type="AlphaFoldDB" id="A0A087DJP9"/>
<evidence type="ECO:0000256" key="1">
    <source>
        <dbReference type="SAM" id="MobiDB-lite"/>
    </source>
</evidence>
<gene>
    <name evidence="2" type="ORF">BSTEL_0556</name>
</gene>
<keyword evidence="3" id="KW-1185">Reference proteome</keyword>
<dbReference type="Proteomes" id="UP000029004">
    <property type="component" value="Unassembled WGS sequence"/>
</dbReference>
<evidence type="ECO:0000313" key="2">
    <source>
        <dbReference type="EMBL" id="KFI95749.1"/>
    </source>
</evidence>
<dbReference type="EMBL" id="JGZP01000016">
    <property type="protein sequence ID" value="KFI95749.1"/>
    <property type="molecule type" value="Genomic_DNA"/>
</dbReference>
<protein>
    <submittedName>
        <fullName evidence="2">Uncharacterized protein</fullName>
    </submittedName>
</protein>
<name>A0A087DJP9_9BIFI</name>
<sequence length="53" mass="5198">MTTPTRFAGAPASGGKETESASGRCDSPAAYGYFSTLPQSASPTAPASGGNET</sequence>